<evidence type="ECO:0008006" key="3">
    <source>
        <dbReference type="Google" id="ProtNLM"/>
    </source>
</evidence>
<comment type="caution">
    <text evidence="1">The sequence shown here is derived from an EMBL/GenBank/DDBJ whole genome shotgun (WGS) entry which is preliminary data.</text>
</comment>
<evidence type="ECO:0000313" key="1">
    <source>
        <dbReference type="EMBL" id="MDC0746505.1"/>
    </source>
</evidence>
<organism evidence="1 2">
    <name type="scientific">Polyangium mundeleinium</name>
    <dbReference type="NCBI Taxonomy" id="2995306"/>
    <lineage>
        <taxon>Bacteria</taxon>
        <taxon>Pseudomonadati</taxon>
        <taxon>Myxococcota</taxon>
        <taxon>Polyangia</taxon>
        <taxon>Polyangiales</taxon>
        <taxon>Polyangiaceae</taxon>
        <taxon>Polyangium</taxon>
    </lineage>
</organism>
<name>A0ABT5EXF4_9BACT</name>
<proteinExistence type="predicted"/>
<protein>
    <recommendedName>
        <fullName evidence="3">Nucleotidyltransferase</fullName>
    </recommendedName>
</protein>
<dbReference type="SUPFAM" id="SSF81301">
    <property type="entry name" value="Nucleotidyltransferase"/>
    <property type="match status" value="1"/>
</dbReference>
<dbReference type="EMBL" id="JAQNDO010000001">
    <property type="protein sequence ID" value="MDC0746505.1"/>
    <property type="molecule type" value="Genomic_DNA"/>
</dbReference>
<dbReference type="Pfam" id="PF10706">
    <property type="entry name" value="Aminoglyc_resit"/>
    <property type="match status" value="1"/>
</dbReference>
<dbReference type="InterPro" id="IPR043519">
    <property type="entry name" value="NT_sf"/>
</dbReference>
<dbReference type="InterPro" id="IPR019646">
    <property type="entry name" value="Aminoglyc_AdlTrfase"/>
</dbReference>
<reference evidence="1 2" key="1">
    <citation type="submission" date="2022-11" db="EMBL/GenBank/DDBJ databases">
        <title>Minimal conservation of predation-associated metabolite biosynthetic gene clusters underscores biosynthetic potential of Myxococcota including descriptions for ten novel species: Archangium lansinium sp. nov., Myxococcus landrumus sp. nov., Nannocystis bai.</title>
        <authorList>
            <person name="Ahearne A."/>
            <person name="Stevens C."/>
            <person name="Dowd S."/>
        </authorList>
    </citation>
    <scope>NUCLEOTIDE SEQUENCE [LARGE SCALE GENOMIC DNA]</scope>
    <source>
        <strain evidence="1 2">RJM3</strain>
    </source>
</reference>
<keyword evidence="2" id="KW-1185">Reference proteome</keyword>
<dbReference type="Proteomes" id="UP001221411">
    <property type="component" value="Unassembled WGS sequence"/>
</dbReference>
<evidence type="ECO:0000313" key="2">
    <source>
        <dbReference type="Proteomes" id="UP001221411"/>
    </source>
</evidence>
<sequence>MALADILRTLLHHRVDFVVVGGMAAVMQGAPVHTFDIDIVYSRAEDNVARLLAALRDLDAVFRTDPRKLVPNESHLRSTGHKLLSTRHGVLDVLGTIEEDTSYEDLLQDALWLEVAGAPIRVLSLERLIQIKEKLTRPKDRAMLLVLKATLEEKRRPQ</sequence>
<dbReference type="RefSeq" id="WP_271924884.1">
    <property type="nucleotide sequence ID" value="NZ_JAQNDO010000001.1"/>
</dbReference>
<gene>
    <name evidence="1" type="ORF">POL67_34580</name>
</gene>
<dbReference type="Gene3D" id="3.30.460.40">
    <property type="match status" value="1"/>
</dbReference>
<accession>A0ABT5EXF4</accession>